<comment type="caution">
    <text evidence="3">The sequence shown here is derived from an EMBL/GenBank/DDBJ whole genome shotgun (WGS) entry which is preliminary data.</text>
</comment>
<feature type="domain" description="FP protein C-terminal" evidence="2">
    <location>
        <begin position="221"/>
        <end position="272"/>
    </location>
</feature>
<evidence type="ECO:0000256" key="1">
    <source>
        <dbReference type="SAM" id="MobiDB-lite"/>
    </source>
</evidence>
<feature type="compositionally biased region" description="Basic and acidic residues" evidence="1">
    <location>
        <begin position="1"/>
        <end position="12"/>
    </location>
</feature>
<feature type="region of interest" description="Disordered" evidence="1">
    <location>
        <begin position="1"/>
        <end position="25"/>
    </location>
</feature>
<reference evidence="3 4" key="1">
    <citation type="submission" date="2024-06" db="EMBL/GenBank/DDBJ databases">
        <title>A chromosome-level genome assembly of beet webworm, Loxostege sticticalis.</title>
        <authorList>
            <person name="Zhang Y."/>
        </authorList>
    </citation>
    <scope>NUCLEOTIDE SEQUENCE [LARGE SCALE GENOMIC DNA]</scope>
    <source>
        <strain evidence="3">AQ028</strain>
        <tissue evidence="3">Male pupae</tissue>
    </source>
</reference>
<evidence type="ECO:0000313" key="4">
    <source>
        <dbReference type="Proteomes" id="UP001549921"/>
    </source>
</evidence>
<organism evidence="3 4">
    <name type="scientific">Loxostege sticticalis</name>
    <name type="common">Beet webworm moth</name>
    <dbReference type="NCBI Taxonomy" id="481309"/>
    <lineage>
        <taxon>Eukaryota</taxon>
        <taxon>Metazoa</taxon>
        <taxon>Ecdysozoa</taxon>
        <taxon>Arthropoda</taxon>
        <taxon>Hexapoda</taxon>
        <taxon>Insecta</taxon>
        <taxon>Pterygota</taxon>
        <taxon>Neoptera</taxon>
        <taxon>Endopterygota</taxon>
        <taxon>Lepidoptera</taxon>
        <taxon>Glossata</taxon>
        <taxon>Ditrysia</taxon>
        <taxon>Pyraloidea</taxon>
        <taxon>Crambidae</taxon>
        <taxon>Pyraustinae</taxon>
        <taxon>Loxostege</taxon>
    </lineage>
</organism>
<gene>
    <name evidence="3" type="ORF">ABMA28_015905</name>
</gene>
<dbReference type="AlphaFoldDB" id="A0ABD0TBE9"/>
<evidence type="ECO:0000259" key="2">
    <source>
        <dbReference type="Pfam" id="PF25298"/>
    </source>
</evidence>
<sequence length="275" mass="31973">MQGRSADSEHSVSDPNMRKRKRDEEVTRSEILEMFSLLKKEQDEKFTALMNKVERGINTNTEQYKDITCSIDFLGQKYDDLLKKINVLEEEKSADRKYINFLENRLDQMDRSLRSSCVEIRNVPKNTNGETKEDLRDIVNKVGQALNISFQSTEIRDVYRINTKKENNQPIVAELSSVFTRDKIIASVKNYNKNHQTSKFNTSNLKIAGPPKPVYVSENLTMATKKLFYQSREFAKANCFKYCWTSRGRIYLRRADGAPFIRVNNENDLSNIPKT</sequence>
<dbReference type="Proteomes" id="UP001549921">
    <property type="component" value="Unassembled WGS sequence"/>
</dbReference>
<dbReference type="InterPro" id="IPR057251">
    <property type="entry name" value="FP_C"/>
</dbReference>
<dbReference type="Pfam" id="PF25298">
    <property type="entry name" value="Baculo_FP_2nd"/>
    <property type="match status" value="1"/>
</dbReference>
<dbReference type="EMBL" id="JBEDNZ010000007">
    <property type="protein sequence ID" value="KAL0840717.1"/>
    <property type="molecule type" value="Genomic_DNA"/>
</dbReference>
<accession>A0ABD0TBE9</accession>
<proteinExistence type="predicted"/>
<evidence type="ECO:0000313" key="3">
    <source>
        <dbReference type="EMBL" id="KAL0840717.1"/>
    </source>
</evidence>
<name>A0ABD0TBE9_LOXSC</name>
<protein>
    <recommendedName>
        <fullName evidence="2">FP protein C-terminal domain-containing protein</fullName>
    </recommendedName>
</protein>